<comment type="caution">
    <text evidence="2">The sequence shown here is derived from an EMBL/GenBank/DDBJ whole genome shotgun (WGS) entry which is preliminary data.</text>
</comment>
<name>A0ABT1EEC8_9FIRM</name>
<keyword evidence="2" id="KW-0067">ATP-binding</keyword>
<dbReference type="PANTHER" id="PTHR40396:SF1">
    <property type="entry name" value="ATPASE AAA-TYPE CORE DOMAIN-CONTAINING PROTEIN"/>
    <property type="match status" value="1"/>
</dbReference>
<evidence type="ECO:0000259" key="1">
    <source>
        <dbReference type="Pfam" id="PF13304"/>
    </source>
</evidence>
<keyword evidence="3" id="KW-1185">Reference proteome</keyword>
<dbReference type="Gene3D" id="3.40.50.300">
    <property type="entry name" value="P-loop containing nucleotide triphosphate hydrolases"/>
    <property type="match status" value="1"/>
</dbReference>
<keyword evidence="2" id="KW-0547">Nucleotide-binding</keyword>
<dbReference type="InterPro" id="IPR003959">
    <property type="entry name" value="ATPase_AAA_core"/>
</dbReference>
<dbReference type="Proteomes" id="UP001523566">
    <property type="component" value="Unassembled WGS sequence"/>
</dbReference>
<evidence type="ECO:0000313" key="3">
    <source>
        <dbReference type="Proteomes" id="UP001523566"/>
    </source>
</evidence>
<dbReference type="InterPro" id="IPR027417">
    <property type="entry name" value="P-loop_NTPase"/>
</dbReference>
<dbReference type="EMBL" id="JAMZFW010000022">
    <property type="protein sequence ID" value="MCP1103292.1"/>
    <property type="molecule type" value="Genomic_DNA"/>
</dbReference>
<sequence length="399" mass="46744">MLVQFMLKNVLSFREETRLDMSAIHAYKEHESNLIDFGGKEKILRVAAIYGANASGKSNLYLAMSYFQKIVKESLNNVEDGFDSAIKKYYNPFFFERGEGEESEFQIIEIIDNSEYRYGFQYDSERIITEWLYQKSLKTNRTKIIYERMNDRVEFGQSVRKECEVYKEQLPKETLVLSFFNKLKLKTSIFNNVYSGIMDTFVVPPDFCEDIGIMERYLPLVIDQGKNDLVEFLKAIDVGIEDIEYEDNDESGIEFFTLHRGKNDDEYLLNLFNESEGTLKSIILFIYARIAILNNQSLFVDELNIKLHPLLLKFVVDLFYNDESTAQLIYTTHDTTLMDKRFFRRDQIWFVQKDEFGYSELVALSDFKVRSDASFEKDYLSGVYGGIPLLQDFNMKEGV</sequence>
<evidence type="ECO:0000313" key="2">
    <source>
        <dbReference type="EMBL" id="MCP1103292.1"/>
    </source>
</evidence>
<reference evidence="2 3" key="1">
    <citation type="journal article" date="2022" name="Genome Biol. Evol.">
        <title>Host diet, physiology and behaviors set the stage for Lachnospiraceae cladogenesis.</title>
        <authorList>
            <person name="Vera-Ponce De Leon A."/>
            <person name="Schneider M."/>
            <person name="Jahnes B.C."/>
            <person name="Sadowski V."/>
            <person name="Camuy-Velez L.A."/>
            <person name="Duan J."/>
            <person name="Sabree Z.L."/>
        </authorList>
    </citation>
    <scope>NUCLEOTIDE SEQUENCE [LARGE SCALE GENOMIC DNA]</scope>
    <source>
        <strain evidence="2 3">PAL113</strain>
    </source>
</reference>
<accession>A0ABT1EEC8</accession>
<dbReference type="RefSeq" id="WP_262067065.1">
    <property type="nucleotide sequence ID" value="NZ_JAMXOD010000022.1"/>
</dbReference>
<organism evidence="2 3">
    <name type="scientific">Aequitasia blattaphilus</name>
    <dbReference type="NCBI Taxonomy" id="2949332"/>
    <lineage>
        <taxon>Bacteria</taxon>
        <taxon>Bacillati</taxon>
        <taxon>Bacillota</taxon>
        <taxon>Clostridia</taxon>
        <taxon>Lachnospirales</taxon>
        <taxon>Lachnospiraceae</taxon>
        <taxon>Aequitasia</taxon>
    </lineage>
</organism>
<gene>
    <name evidence="2" type="ORF">NK125_12845</name>
</gene>
<dbReference type="PANTHER" id="PTHR40396">
    <property type="entry name" value="ATPASE-LIKE PROTEIN"/>
    <property type="match status" value="1"/>
</dbReference>
<feature type="domain" description="ATPase AAA-type core" evidence="1">
    <location>
        <begin position="46"/>
        <end position="339"/>
    </location>
</feature>
<proteinExistence type="predicted"/>
<protein>
    <submittedName>
        <fullName evidence="2">ATP-binding protein</fullName>
    </submittedName>
</protein>
<dbReference type="Pfam" id="PF13304">
    <property type="entry name" value="AAA_21"/>
    <property type="match status" value="1"/>
</dbReference>
<dbReference type="GO" id="GO:0005524">
    <property type="term" value="F:ATP binding"/>
    <property type="evidence" value="ECO:0007669"/>
    <property type="project" value="UniProtKB-KW"/>
</dbReference>
<dbReference type="SUPFAM" id="SSF52540">
    <property type="entry name" value="P-loop containing nucleoside triphosphate hydrolases"/>
    <property type="match status" value="1"/>
</dbReference>